<evidence type="ECO:0000313" key="7">
    <source>
        <dbReference type="EMBL" id="BAI80081.1"/>
    </source>
</evidence>
<gene>
    <name evidence="7" type="primary">ftsQ</name>
    <name evidence="7" type="ordered locus">DEFDS_0599</name>
</gene>
<reference evidence="7 8" key="1">
    <citation type="journal article" date="2010" name="DNA Res.">
        <title>Bacterial lifestyle in a deep-sea hydrothermal vent chimney revealed by the genome sequence of the thermophilic bacterium Deferribacter desulfuricans SSM1.</title>
        <authorList>
            <person name="Takaki Y."/>
            <person name="Shimamura S."/>
            <person name="Nakagawa S."/>
            <person name="Fukuhara Y."/>
            <person name="Horikawa H."/>
            <person name="Ankai A."/>
            <person name="Harada T."/>
            <person name="Hosoyama A."/>
            <person name="Oguchi A."/>
            <person name="Fukui S."/>
            <person name="Fujita N."/>
            <person name="Takami H."/>
            <person name="Takai K."/>
        </authorList>
    </citation>
    <scope>NUCLEOTIDE SEQUENCE [LARGE SCALE GENOMIC DNA]</scope>
    <source>
        <strain evidence="8">DSM 14783 / JCM 11476 / NBRC 101012 / SSM1</strain>
    </source>
</reference>
<evidence type="ECO:0000256" key="4">
    <source>
        <dbReference type="ARBA" id="ARBA00022989"/>
    </source>
</evidence>
<evidence type="ECO:0000256" key="5">
    <source>
        <dbReference type="ARBA" id="ARBA00023306"/>
    </source>
</evidence>
<keyword evidence="4" id="KW-0472">Membrane</keyword>
<dbReference type="EMBL" id="AP011529">
    <property type="protein sequence ID" value="BAI80081.1"/>
    <property type="molecule type" value="Genomic_DNA"/>
</dbReference>
<evidence type="ECO:0000256" key="3">
    <source>
        <dbReference type="ARBA" id="ARBA00022692"/>
    </source>
</evidence>
<keyword evidence="5" id="KW-0131">Cell cycle</keyword>
<dbReference type="AlphaFoldDB" id="D3PBV8"/>
<sequence>MKKLVKLIFFTILVVILVIGVNKFTNSSFFKVRKIEVIGAINSNTKVVKKELKRLLDKNIFDIEDVQFVESDPWVTKCLITKRYPSTIVVKIYEKKAIFKFSKNGKCYFYLSDGSNLRTNCDNNRVKVIGNVDNIYFDEFANIFSKVDKNYKYLLYPSYFVVEYNGKPVKGFYEDNVFVANFNYLQKILDKGYKDFDYADIRLRNRIYISGVKRES</sequence>
<organism evidence="7 8">
    <name type="scientific">Deferribacter desulfuricans (strain DSM 14783 / JCM 11476 / NBRC 101012 / SSM1)</name>
    <dbReference type="NCBI Taxonomy" id="639282"/>
    <lineage>
        <taxon>Bacteria</taxon>
        <taxon>Pseudomonadati</taxon>
        <taxon>Deferribacterota</taxon>
        <taxon>Deferribacteres</taxon>
        <taxon>Deferribacterales</taxon>
        <taxon>Deferribacteraceae</taxon>
        <taxon>Deferribacter</taxon>
    </lineage>
</organism>
<dbReference type="Pfam" id="PF08478">
    <property type="entry name" value="POTRA_1"/>
    <property type="match status" value="1"/>
</dbReference>
<evidence type="ECO:0000256" key="2">
    <source>
        <dbReference type="ARBA" id="ARBA00022618"/>
    </source>
</evidence>
<proteinExistence type="predicted"/>
<protein>
    <submittedName>
        <fullName evidence="7">Cell division protein FtsQ</fullName>
    </submittedName>
</protein>
<evidence type="ECO:0000256" key="1">
    <source>
        <dbReference type="ARBA" id="ARBA00022475"/>
    </source>
</evidence>
<evidence type="ECO:0000313" key="8">
    <source>
        <dbReference type="Proteomes" id="UP000001520"/>
    </source>
</evidence>
<dbReference type="eggNOG" id="COG1589">
    <property type="taxonomic scope" value="Bacteria"/>
</dbReference>
<dbReference type="RefSeq" id="WP_013007329.1">
    <property type="nucleotide sequence ID" value="NC_013939.1"/>
</dbReference>
<dbReference type="InterPro" id="IPR013685">
    <property type="entry name" value="POTRA_FtsQ_type"/>
</dbReference>
<keyword evidence="3" id="KW-0812">Transmembrane</keyword>
<keyword evidence="4" id="KW-1133">Transmembrane helix</keyword>
<accession>D3PBV8</accession>
<dbReference type="GO" id="GO:0051301">
    <property type="term" value="P:cell division"/>
    <property type="evidence" value="ECO:0007669"/>
    <property type="project" value="UniProtKB-KW"/>
</dbReference>
<dbReference type="OrthoDB" id="7159034at2"/>
<keyword evidence="8" id="KW-1185">Reference proteome</keyword>
<keyword evidence="1" id="KW-1003">Cell membrane</keyword>
<dbReference type="KEGG" id="ddf:DEFDS_0599"/>
<dbReference type="Proteomes" id="UP000001520">
    <property type="component" value="Chromosome"/>
</dbReference>
<dbReference type="STRING" id="639282.DEFDS_0599"/>
<name>D3PBV8_DEFDS</name>
<keyword evidence="2 7" id="KW-0132">Cell division</keyword>
<dbReference type="HOGENOM" id="CLU_106207_0_0_0"/>
<feature type="domain" description="POTRA" evidence="6">
    <location>
        <begin position="30"/>
        <end position="94"/>
    </location>
</feature>
<evidence type="ECO:0000259" key="6">
    <source>
        <dbReference type="Pfam" id="PF08478"/>
    </source>
</evidence>